<dbReference type="EMBL" id="CAKXYY010000003">
    <property type="protein sequence ID" value="CAH2351224.1"/>
    <property type="molecule type" value="Genomic_DNA"/>
</dbReference>
<protein>
    <submittedName>
        <fullName evidence="1">Uncharacterized protein</fullName>
    </submittedName>
</protein>
<name>A0A9P0QMM3_9ASCO</name>
<evidence type="ECO:0000313" key="1">
    <source>
        <dbReference type="EMBL" id="CAH2351224.1"/>
    </source>
</evidence>
<dbReference type="Proteomes" id="UP000837801">
    <property type="component" value="Unassembled WGS sequence"/>
</dbReference>
<keyword evidence="2" id="KW-1185">Reference proteome</keyword>
<accession>A0A9P0QMM3</accession>
<dbReference type="AlphaFoldDB" id="A0A9P0QMM3"/>
<sequence length="658" mass="76323">MRRYRGWNPWLRRIGSSSQSYSQSTMLAPRIADLSDASTRISQSTEYISQTHSSIKIMNAFNELYQYPHSLFEDVLSLPQESLQFVDRIIPRSDEKHIRNFVIGDLINLYKLKKFDTFVRAFNMLKSWKTFPNFLLNGESYHDLNKYIENGRFKNDKSQILIYKFLITYSMAIGQNLLSASLILDNKSQINLDDDIDTKNVLLLLSSVHPSNNSDINYFTSLRILQQYPNLKLTNKECNDMLDNLLNDASGRKLYPSFANKLYDILSGNDTRKSRATFSPDLRYRLIDWNLQFGNIERAYQLWLDTEKTSCDSINTKVTSRLLESLNSCDTSSASTYVHQIVFNELKEEFHHLPHIEGTLIRIFGKSANDEYSSTNFDTLIRSMNPPTSRDSLQSLFEAFAFRGDVKNTERILSILFEQGNKQLNAVEFDIIIKKLLAENHFEQAIEMTLRQKGLDNIKYACLSLIKFALTKRSEQHESEFEHHYNKIMNASLIAFSRITNSNIESEKTDIFGKLTMIFFDHILEEHGARKARSFYSLIERGHGIDFQDMHNYFTNKPSLGLREDSGFKIPIKFSRFASFLHLDKGQRIPAILKILRYSFTDRILVNWCVKEMSDCGMTLPEIIRLVRFVYNEESLSIFKDLEGDIEEQKGASGEEAL</sequence>
<comment type="caution">
    <text evidence="1">The sequence shown here is derived from an EMBL/GenBank/DDBJ whole genome shotgun (WGS) entry which is preliminary data.</text>
</comment>
<gene>
    <name evidence="1" type="ORF">CLIB1423_03S01464</name>
</gene>
<organism evidence="1 2">
    <name type="scientific">[Candida] railenensis</name>
    <dbReference type="NCBI Taxonomy" id="45579"/>
    <lineage>
        <taxon>Eukaryota</taxon>
        <taxon>Fungi</taxon>
        <taxon>Dikarya</taxon>
        <taxon>Ascomycota</taxon>
        <taxon>Saccharomycotina</taxon>
        <taxon>Pichiomycetes</taxon>
        <taxon>Debaryomycetaceae</taxon>
        <taxon>Kurtzmaniella</taxon>
    </lineage>
</organism>
<evidence type="ECO:0000313" key="2">
    <source>
        <dbReference type="Proteomes" id="UP000837801"/>
    </source>
</evidence>
<proteinExistence type="predicted"/>
<reference evidence="1" key="1">
    <citation type="submission" date="2022-03" db="EMBL/GenBank/DDBJ databases">
        <authorList>
            <person name="Legras J.-L."/>
            <person name="Devillers H."/>
            <person name="Grondin C."/>
        </authorList>
    </citation>
    <scope>NUCLEOTIDE SEQUENCE</scope>
    <source>
        <strain evidence="1">CLIB 1423</strain>
    </source>
</reference>